<comment type="caution">
    <text evidence="3">The sequence shown here is derived from an EMBL/GenBank/DDBJ whole genome shotgun (WGS) entry which is preliminary data.</text>
</comment>
<dbReference type="PANTHER" id="PTHR30349">
    <property type="entry name" value="PHAGE INTEGRASE-RELATED"/>
    <property type="match status" value="1"/>
</dbReference>
<dbReference type="InterPro" id="IPR050090">
    <property type="entry name" value="Tyrosine_recombinase_XerCD"/>
</dbReference>
<feature type="domain" description="Tyr recombinase" evidence="2">
    <location>
        <begin position="1"/>
        <end position="175"/>
    </location>
</feature>
<evidence type="ECO:0000259" key="2">
    <source>
        <dbReference type="PROSITE" id="PS51898"/>
    </source>
</evidence>
<dbReference type="Gene3D" id="1.10.443.10">
    <property type="entry name" value="Intergrase catalytic core"/>
    <property type="match status" value="1"/>
</dbReference>
<protein>
    <submittedName>
        <fullName evidence="3">Tyrosine-type recombinase/integrase</fullName>
    </submittedName>
</protein>
<dbReference type="RefSeq" id="WP_377860236.1">
    <property type="nucleotide sequence ID" value="NZ_JBHLZU010000027.1"/>
</dbReference>
<evidence type="ECO:0000313" key="3">
    <source>
        <dbReference type="EMBL" id="MFB9908484.1"/>
    </source>
</evidence>
<dbReference type="PANTHER" id="PTHR30349:SF91">
    <property type="entry name" value="INTA PROTEIN"/>
    <property type="match status" value="1"/>
</dbReference>
<dbReference type="Proteomes" id="UP001589693">
    <property type="component" value="Unassembled WGS sequence"/>
</dbReference>
<dbReference type="InterPro" id="IPR011010">
    <property type="entry name" value="DNA_brk_join_enz"/>
</dbReference>
<gene>
    <name evidence="3" type="ORF">ACFFQA_31495</name>
</gene>
<dbReference type="PROSITE" id="PS51898">
    <property type="entry name" value="TYR_RECOMBINASE"/>
    <property type="match status" value="1"/>
</dbReference>
<evidence type="ECO:0000313" key="4">
    <source>
        <dbReference type="Proteomes" id="UP001589693"/>
    </source>
</evidence>
<keyword evidence="4" id="KW-1185">Reference proteome</keyword>
<sequence>MPGFHLLAYRGPRRGEACGARWSELSASRQSLRIANTILTLGPDLVFDTPKSDSGFRELPLDADTCLVLQAHREHQKALRAKAGNTWRDHDLIFCTDTGEPLDPNHVSNRFQDWIAKLGLPPIRLHDLRHGAATLALAAGVPMKVVQEMLGHKTLAITSDLYTLMLPQLGIDAAESIAAAVPRTQSRTREHTQDRFRAR</sequence>
<dbReference type="Pfam" id="PF00589">
    <property type="entry name" value="Phage_integrase"/>
    <property type="match status" value="1"/>
</dbReference>
<reference evidence="3 4" key="1">
    <citation type="submission" date="2024-09" db="EMBL/GenBank/DDBJ databases">
        <authorList>
            <person name="Sun Q."/>
            <person name="Mori K."/>
        </authorList>
    </citation>
    <scope>NUCLEOTIDE SEQUENCE [LARGE SCALE GENOMIC DNA]</scope>
    <source>
        <strain evidence="3 4">TBRC 7907</strain>
    </source>
</reference>
<dbReference type="EMBL" id="JBHLZU010000027">
    <property type="protein sequence ID" value="MFB9908484.1"/>
    <property type="molecule type" value="Genomic_DNA"/>
</dbReference>
<dbReference type="InterPro" id="IPR002104">
    <property type="entry name" value="Integrase_catalytic"/>
</dbReference>
<dbReference type="SUPFAM" id="SSF56349">
    <property type="entry name" value="DNA breaking-rejoining enzymes"/>
    <property type="match status" value="1"/>
</dbReference>
<organism evidence="3 4">
    <name type="scientific">Allokutzneria oryzae</name>
    <dbReference type="NCBI Taxonomy" id="1378989"/>
    <lineage>
        <taxon>Bacteria</taxon>
        <taxon>Bacillati</taxon>
        <taxon>Actinomycetota</taxon>
        <taxon>Actinomycetes</taxon>
        <taxon>Pseudonocardiales</taxon>
        <taxon>Pseudonocardiaceae</taxon>
        <taxon>Allokutzneria</taxon>
    </lineage>
</organism>
<evidence type="ECO:0000256" key="1">
    <source>
        <dbReference type="ARBA" id="ARBA00023172"/>
    </source>
</evidence>
<accession>A0ABV6A5P3</accession>
<name>A0ABV6A5P3_9PSEU</name>
<dbReference type="InterPro" id="IPR013762">
    <property type="entry name" value="Integrase-like_cat_sf"/>
</dbReference>
<proteinExistence type="predicted"/>
<keyword evidence="1" id="KW-0233">DNA recombination</keyword>